<feature type="transmembrane region" description="Helical" evidence="8">
    <location>
        <begin position="315"/>
        <end position="348"/>
    </location>
</feature>
<evidence type="ECO:0000256" key="5">
    <source>
        <dbReference type="ARBA" id="ARBA00022989"/>
    </source>
</evidence>
<gene>
    <name evidence="9" type="ORF">G9U51_09535</name>
</gene>
<dbReference type="Proteomes" id="UP000744769">
    <property type="component" value="Unassembled WGS sequence"/>
</dbReference>
<evidence type="ECO:0000313" key="9">
    <source>
        <dbReference type="EMBL" id="NHN56016.1"/>
    </source>
</evidence>
<dbReference type="GO" id="GO:0005886">
    <property type="term" value="C:plasma membrane"/>
    <property type="evidence" value="ECO:0007669"/>
    <property type="project" value="TreeGrafter"/>
</dbReference>
<keyword evidence="5 8" id="KW-1133">Transmembrane helix</keyword>
<evidence type="ECO:0000256" key="7">
    <source>
        <dbReference type="RuleBase" id="RU362091"/>
    </source>
</evidence>
<keyword evidence="4 8" id="KW-0812">Transmembrane</keyword>
<feature type="transmembrane region" description="Helical" evidence="8">
    <location>
        <begin position="234"/>
        <end position="254"/>
    </location>
</feature>
<evidence type="ECO:0000313" key="10">
    <source>
        <dbReference type="Proteomes" id="UP000744769"/>
    </source>
</evidence>
<feature type="transmembrane region" description="Helical" evidence="8">
    <location>
        <begin position="6"/>
        <end position="22"/>
    </location>
</feature>
<dbReference type="CDD" id="cd10322">
    <property type="entry name" value="SLC5sbd"/>
    <property type="match status" value="1"/>
</dbReference>
<feature type="transmembrane region" description="Helical" evidence="8">
    <location>
        <begin position="116"/>
        <end position="135"/>
    </location>
</feature>
<comment type="caution">
    <text evidence="9">The sequence shown here is derived from an EMBL/GenBank/DDBJ whole genome shotgun (WGS) entry which is preliminary data.</text>
</comment>
<feature type="transmembrane region" description="Helical" evidence="8">
    <location>
        <begin position="455"/>
        <end position="475"/>
    </location>
</feature>
<evidence type="ECO:0000256" key="3">
    <source>
        <dbReference type="ARBA" id="ARBA00022448"/>
    </source>
</evidence>
<feature type="transmembrane region" description="Helical" evidence="8">
    <location>
        <begin position="275"/>
        <end position="295"/>
    </location>
</feature>
<dbReference type="GO" id="GO:0022857">
    <property type="term" value="F:transmembrane transporter activity"/>
    <property type="evidence" value="ECO:0007669"/>
    <property type="project" value="InterPro"/>
</dbReference>
<feature type="transmembrane region" description="Helical" evidence="8">
    <location>
        <begin position="416"/>
        <end position="435"/>
    </location>
</feature>
<reference evidence="9" key="1">
    <citation type="submission" date="2020-03" db="EMBL/GenBank/DDBJ databases">
        <title>Draft sequencing of Calidifontibacter sp. DB0510.</title>
        <authorList>
            <person name="Kim D.-U."/>
        </authorList>
    </citation>
    <scope>NUCLEOTIDE SEQUENCE</scope>
    <source>
        <strain evidence="9">DB0510</strain>
    </source>
</reference>
<dbReference type="RefSeq" id="WP_166196392.1">
    <property type="nucleotide sequence ID" value="NZ_JAAOIV010000006.1"/>
</dbReference>
<dbReference type="InterPro" id="IPR001734">
    <property type="entry name" value="Na/solute_symporter"/>
</dbReference>
<feature type="transmembrane region" description="Helical" evidence="8">
    <location>
        <begin position="183"/>
        <end position="203"/>
    </location>
</feature>
<evidence type="ECO:0000256" key="1">
    <source>
        <dbReference type="ARBA" id="ARBA00004141"/>
    </source>
</evidence>
<accession>A0A967AZK6</accession>
<dbReference type="PANTHER" id="PTHR48086">
    <property type="entry name" value="SODIUM/PROLINE SYMPORTER-RELATED"/>
    <property type="match status" value="1"/>
</dbReference>
<feature type="transmembrane region" description="Helical" evidence="8">
    <location>
        <begin position="386"/>
        <end position="409"/>
    </location>
</feature>
<organism evidence="9 10">
    <name type="scientific">Metallococcus carri</name>
    <dbReference type="NCBI Taxonomy" id="1656884"/>
    <lineage>
        <taxon>Bacteria</taxon>
        <taxon>Bacillati</taxon>
        <taxon>Actinomycetota</taxon>
        <taxon>Actinomycetes</taxon>
        <taxon>Micrococcales</taxon>
        <taxon>Dermacoccaceae</taxon>
        <taxon>Metallococcus</taxon>
    </lineage>
</organism>
<feature type="transmembrane region" description="Helical" evidence="8">
    <location>
        <begin position="73"/>
        <end position="95"/>
    </location>
</feature>
<evidence type="ECO:0000256" key="8">
    <source>
        <dbReference type="SAM" id="Phobius"/>
    </source>
</evidence>
<dbReference type="AlphaFoldDB" id="A0A967AZK6"/>
<feature type="transmembrane region" description="Helical" evidence="8">
    <location>
        <begin position="155"/>
        <end position="176"/>
    </location>
</feature>
<feature type="transmembrane region" description="Helical" evidence="8">
    <location>
        <begin position="43"/>
        <end position="67"/>
    </location>
</feature>
<evidence type="ECO:0000256" key="4">
    <source>
        <dbReference type="ARBA" id="ARBA00022692"/>
    </source>
</evidence>
<sequence>MSAALVILALFFLLALGLGIAGRRGKEMDLEQWSVGGRGFGSLIVFLLLAGEIYTTFTFLGASGYSYKNGGAAYYILCYGALAYVISYWLAPAIWRYGQSKRLLSQPDWFISKYNSRMLGTVVAILGVIAMVPYLELQLKGLGIIVQETSYGRVSATAAVWIGALGLAAYVTISGIHAAATNAIVKDVLVLIVVIAIGIYLPIHTSGSIEAMLQAVNAKAPGHLVLSKPAFDPGWFITSVLLSALGFFMWPHYFSAIYSSKDQKTFRRNAALLPIYQLVLLFVIFVGFTAFLVTPGLANGDLSLLAISRSQLPSWAVGFIGAAGMLCALVPGAMLLTTCATLIAQNVLKPLAPSLSGQRLSLVARAFVPIIALVALYLVFNGGDAIVNLLLLGYAFVTQLFPSMVLSLLRRNPVSAIGAAAGMVVGAAIVTWLTIGKLTTGDVLPFLPSGLHHLNVGMVALVANVIVMAIVSAVTGGPARAREVRPAT</sequence>
<keyword evidence="6 8" id="KW-0472">Membrane</keyword>
<comment type="similarity">
    <text evidence="2 7">Belongs to the sodium:solute symporter (SSF) (TC 2.A.21) family.</text>
</comment>
<evidence type="ECO:0000256" key="2">
    <source>
        <dbReference type="ARBA" id="ARBA00006434"/>
    </source>
</evidence>
<dbReference type="PANTHER" id="PTHR48086:SF8">
    <property type="entry name" value="MONOCARBOXYLIC ACID PERMEASE"/>
    <property type="match status" value="1"/>
</dbReference>
<protein>
    <submittedName>
        <fullName evidence="9">Sodium:solute symporter family protein</fullName>
    </submittedName>
</protein>
<dbReference type="Gene3D" id="1.20.1730.10">
    <property type="entry name" value="Sodium/glucose cotransporter"/>
    <property type="match status" value="1"/>
</dbReference>
<dbReference type="EMBL" id="JAAOIV010000006">
    <property type="protein sequence ID" value="NHN56016.1"/>
    <property type="molecule type" value="Genomic_DNA"/>
</dbReference>
<name>A0A967AZK6_9MICO</name>
<dbReference type="PROSITE" id="PS50283">
    <property type="entry name" value="NA_SOLUT_SYMP_3"/>
    <property type="match status" value="1"/>
</dbReference>
<feature type="transmembrane region" description="Helical" evidence="8">
    <location>
        <begin position="360"/>
        <end position="380"/>
    </location>
</feature>
<dbReference type="InterPro" id="IPR038377">
    <property type="entry name" value="Na/Glc_symporter_sf"/>
</dbReference>
<dbReference type="InterPro" id="IPR050277">
    <property type="entry name" value="Sodium:Solute_Symporter"/>
</dbReference>
<proteinExistence type="inferred from homology"/>
<dbReference type="Pfam" id="PF00474">
    <property type="entry name" value="SSF"/>
    <property type="match status" value="1"/>
</dbReference>
<keyword evidence="10" id="KW-1185">Reference proteome</keyword>
<comment type="subcellular location">
    <subcellularLocation>
        <location evidence="1">Membrane</location>
        <topology evidence="1">Multi-pass membrane protein</topology>
    </subcellularLocation>
</comment>
<evidence type="ECO:0000256" key="6">
    <source>
        <dbReference type="ARBA" id="ARBA00023136"/>
    </source>
</evidence>
<keyword evidence="3" id="KW-0813">Transport</keyword>